<dbReference type="InterPro" id="IPR045738">
    <property type="entry name" value="DUF6088"/>
</dbReference>
<dbReference type="Pfam" id="PF19570">
    <property type="entry name" value="DUF6088"/>
    <property type="match status" value="1"/>
</dbReference>
<sequence>MPVSTESQVIGKVSRSARGTIFFADNFLNIANAKTVAKSLERLVQSGKLSRVATGMYVRPVDDEIIGTIVPSIEEIAAAISKRDKSRTVPTGSYALYKLGLTTQVPLNVVYYTDASPRKIKVGQQTITFKKASARNLAAVGDISKLAIQALRTIGKDNVTDEELRIIRERLKDEKPYHLQHDLKVAPEWIRQLLRPFNQPNNND</sequence>
<dbReference type="Proteomes" id="UP001597512">
    <property type="component" value="Unassembled WGS sequence"/>
</dbReference>
<proteinExistence type="predicted"/>
<dbReference type="RefSeq" id="WP_381503435.1">
    <property type="nucleotide sequence ID" value="NZ_JBHUOM010000017.1"/>
</dbReference>
<organism evidence="1 2">
    <name type="scientific">Spirosoma flavum</name>
    <dbReference type="NCBI Taxonomy" id="2048557"/>
    <lineage>
        <taxon>Bacteria</taxon>
        <taxon>Pseudomonadati</taxon>
        <taxon>Bacteroidota</taxon>
        <taxon>Cytophagia</taxon>
        <taxon>Cytophagales</taxon>
        <taxon>Cytophagaceae</taxon>
        <taxon>Spirosoma</taxon>
    </lineage>
</organism>
<accession>A0ABW6AJ01</accession>
<dbReference type="EMBL" id="JBHUOM010000017">
    <property type="protein sequence ID" value="MFD2935469.1"/>
    <property type="molecule type" value="Genomic_DNA"/>
</dbReference>
<gene>
    <name evidence="1" type="ORF">ACFS25_16930</name>
</gene>
<comment type="caution">
    <text evidence="1">The sequence shown here is derived from an EMBL/GenBank/DDBJ whole genome shotgun (WGS) entry which is preliminary data.</text>
</comment>
<evidence type="ECO:0000313" key="2">
    <source>
        <dbReference type="Proteomes" id="UP001597512"/>
    </source>
</evidence>
<protein>
    <submittedName>
        <fullName evidence="1">DUF6088 family protein</fullName>
    </submittedName>
</protein>
<evidence type="ECO:0000313" key="1">
    <source>
        <dbReference type="EMBL" id="MFD2935469.1"/>
    </source>
</evidence>
<name>A0ABW6AJ01_9BACT</name>
<keyword evidence="2" id="KW-1185">Reference proteome</keyword>
<reference evidence="2" key="1">
    <citation type="journal article" date="2019" name="Int. J. Syst. Evol. Microbiol.">
        <title>The Global Catalogue of Microorganisms (GCM) 10K type strain sequencing project: providing services to taxonomists for standard genome sequencing and annotation.</title>
        <authorList>
            <consortium name="The Broad Institute Genomics Platform"/>
            <consortium name="The Broad Institute Genome Sequencing Center for Infectious Disease"/>
            <person name="Wu L."/>
            <person name="Ma J."/>
        </authorList>
    </citation>
    <scope>NUCLEOTIDE SEQUENCE [LARGE SCALE GENOMIC DNA]</scope>
    <source>
        <strain evidence="2">KCTC 52490</strain>
    </source>
</reference>